<proteinExistence type="predicted"/>
<reference evidence="2 3" key="1">
    <citation type="journal article" date="2016" name="Nat. Commun.">
        <title>Thousands of microbial genomes shed light on interconnected biogeochemical processes in an aquifer system.</title>
        <authorList>
            <person name="Anantharaman K."/>
            <person name="Brown C.T."/>
            <person name="Hug L.A."/>
            <person name="Sharon I."/>
            <person name="Castelle C.J."/>
            <person name="Probst A.J."/>
            <person name="Thomas B.C."/>
            <person name="Singh A."/>
            <person name="Wilkins M.J."/>
            <person name="Karaoz U."/>
            <person name="Brodie E.L."/>
            <person name="Williams K.H."/>
            <person name="Hubbard S.S."/>
            <person name="Banfield J.F."/>
        </authorList>
    </citation>
    <scope>NUCLEOTIDE SEQUENCE [LARGE SCALE GENOMIC DNA]</scope>
</reference>
<name>A0A1F4UKN3_UNCKA</name>
<feature type="domain" description="Bacterial spore germination immunoglobulin-like" evidence="1">
    <location>
        <begin position="50"/>
        <end position="138"/>
    </location>
</feature>
<sequence length="153" mass="17317">MKYKKILLILLLLVLLLATFYLINKSSYKNQSPPKKEPEISTNKAPEEDIIVDYPKPNDLVTSPLIVKGKARGTWFFEGSFPVTLYYGLGGDEAIDTYATAKGEWMTEDYVEFETTIEFPDPYDPTGVLVLSKDNPSGIPELGGQLRFEVRFR</sequence>
<dbReference type="InterPro" id="IPR018911">
    <property type="entry name" value="Gmad2_Ig-like_dom"/>
</dbReference>
<protein>
    <recommendedName>
        <fullName evidence="1">Bacterial spore germination immunoglobulin-like domain-containing protein</fullName>
    </recommendedName>
</protein>
<evidence type="ECO:0000259" key="1">
    <source>
        <dbReference type="Pfam" id="PF10648"/>
    </source>
</evidence>
<evidence type="ECO:0000313" key="2">
    <source>
        <dbReference type="EMBL" id="OGC45538.1"/>
    </source>
</evidence>
<comment type="caution">
    <text evidence="2">The sequence shown here is derived from an EMBL/GenBank/DDBJ whole genome shotgun (WGS) entry which is preliminary data.</text>
</comment>
<dbReference type="AlphaFoldDB" id="A0A1F4UKN3"/>
<evidence type="ECO:0000313" key="3">
    <source>
        <dbReference type="Proteomes" id="UP000178615"/>
    </source>
</evidence>
<accession>A0A1F4UKN3</accession>
<gene>
    <name evidence="2" type="ORF">A2V49_01070</name>
</gene>
<organism evidence="2 3">
    <name type="scientific">candidate division WWE3 bacterium RBG_19FT_COMBO_34_6</name>
    <dbReference type="NCBI Taxonomy" id="1802612"/>
    <lineage>
        <taxon>Bacteria</taxon>
        <taxon>Katanobacteria</taxon>
    </lineage>
</organism>
<dbReference type="Proteomes" id="UP000178615">
    <property type="component" value="Unassembled WGS sequence"/>
</dbReference>
<dbReference type="Pfam" id="PF10648">
    <property type="entry name" value="Gmad2"/>
    <property type="match status" value="1"/>
</dbReference>
<dbReference type="EMBL" id="MEUV01000028">
    <property type="protein sequence ID" value="OGC45538.1"/>
    <property type="molecule type" value="Genomic_DNA"/>
</dbReference>